<evidence type="ECO:0000313" key="1">
    <source>
        <dbReference type="EMBL" id="EUN29689.1"/>
    </source>
</evidence>
<dbReference type="HOGENOM" id="CLU_1805835_0_0_1"/>
<reference evidence="1 2" key="1">
    <citation type="journal article" date="2013" name="PLoS Genet.">
        <title>Comparative genome structure, secondary metabolite, and effector coding capacity across Cochliobolus pathogens.</title>
        <authorList>
            <person name="Condon B.J."/>
            <person name="Leng Y."/>
            <person name="Wu D."/>
            <person name="Bushley K.E."/>
            <person name="Ohm R.A."/>
            <person name="Otillar R."/>
            <person name="Martin J."/>
            <person name="Schackwitz W."/>
            <person name="Grimwood J."/>
            <person name="MohdZainudin N."/>
            <person name="Xue C."/>
            <person name="Wang R."/>
            <person name="Manning V.A."/>
            <person name="Dhillon B."/>
            <person name="Tu Z.J."/>
            <person name="Steffenson B.J."/>
            <person name="Salamov A."/>
            <person name="Sun H."/>
            <person name="Lowry S."/>
            <person name="LaButti K."/>
            <person name="Han J."/>
            <person name="Copeland A."/>
            <person name="Lindquist E."/>
            <person name="Barry K."/>
            <person name="Schmutz J."/>
            <person name="Baker S.E."/>
            <person name="Ciuffetti L.M."/>
            <person name="Grigoriev I.V."/>
            <person name="Zhong S."/>
            <person name="Turgeon B.G."/>
        </authorList>
    </citation>
    <scope>NUCLEOTIDE SEQUENCE [LARGE SCALE GENOMIC DNA]</scope>
    <source>
        <strain evidence="1 2">FI3</strain>
    </source>
</reference>
<protein>
    <submittedName>
        <fullName evidence="1">Uncharacterized protein</fullName>
    </submittedName>
</protein>
<accession>W7ERE6</accession>
<gene>
    <name evidence="1" type="ORF">COCVIDRAFT_13833</name>
</gene>
<organism evidence="1 2">
    <name type="scientific">Bipolaris victoriae (strain FI3)</name>
    <name type="common">Victoria blight of oats agent</name>
    <name type="synonym">Cochliobolus victoriae</name>
    <dbReference type="NCBI Taxonomy" id="930091"/>
    <lineage>
        <taxon>Eukaryota</taxon>
        <taxon>Fungi</taxon>
        <taxon>Dikarya</taxon>
        <taxon>Ascomycota</taxon>
        <taxon>Pezizomycotina</taxon>
        <taxon>Dothideomycetes</taxon>
        <taxon>Pleosporomycetidae</taxon>
        <taxon>Pleosporales</taxon>
        <taxon>Pleosporineae</taxon>
        <taxon>Pleosporaceae</taxon>
        <taxon>Bipolaris</taxon>
    </lineage>
</organism>
<evidence type="ECO:0000313" key="2">
    <source>
        <dbReference type="Proteomes" id="UP000054337"/>
    </source>
</evidence>
<dbReference type="GeneID" id="26251392"/>
<dbReference type="RefSeq" id="XP_014559178.1">
    <property type="nucleotide sequence ID" value="XM_014703692.1"/>
</dbReference>
<proteinExistence type="predicted"/>
<name>W7ERE6_BIPV3</name>
<dbReference type="Proteomes" id="UP000054337">
    <property type="component" value="Unassembled WGS sequence"/>
</dbReference>
<keyword evidence="2" id="KW-1185">Reference proteome</keyword>
<dbReference type="EMBL" id="KI968711">
    <property type="protein sequence ID" value="EUN29689.1"/>
    <property type="molecule type" value="Genomic_DNA"/>
</dbReference>
<sequence>MYEGSQPGRYMLAQHIGPCTWARARRAAIGMWLGMRLRQCRALPSTRATKGDQGQLTRPGCLGLPAERGRATGDPGCGLDRGLPCTAAQWAPNAHLPYVRRVPAPTHTHSLTLSTTLLLAPSASLLVAIEINHIAATSDRIHN</sequence>
<dbReference type="AlphaFoldDB" id="W7ERE6"/>